<keyword evidence="8 12" id="KW-0808">Transferase</keyword>
<dbReference type="AlphaFoldDB" id="A0A2U1SZ27"/>
<dbReference type="InterPro" id="IPR029026">
    <property type="entry name" value="tRNA_m1G_MTases_N"/>
</dbReference>
<dbReference type="InterPro" id="IPR029028">
    <property type="entry name" value="Alpha/beta_knot_MTases"/>
</dbReference>
<comment type="catalytic activity">
    <reaction evidence="11 12">
        <text>uridine(1498) in 16S rRNA + S-adenosyl-L-methionine = N(3)-methyluridine(1498) in 16S rRNA + S-adenosyl-L-homocysteine + H(+)</text>
        <dbReference type="Rhea" id="RHEA:42920"/>
        <dbReference type="Rhea" id="RHEA-COMP:10283"/>
        <dbReference type="Rhea" id="RHEA-COMP:10284"/>
        <dbReference type="ChEBI" id="CHEBI:15378"/>
        <dbReference type="ChEBI" id="CHEBI:57856"/>
        <dbReference type="ChEBI" id="CHEBI:59789"/>
        <dbReference type="ChEBI" id="CHEBI:65315"/>
        <dbReference type="ChEBI" id="CHEBI:74502"/>
        <dbReference type="EC" id="2.1.1.193"/>
    </reaction>
</comment>
<dbReference type="GO" id="GO:0070475">
    <property type="term" value="P:rRNA base methylation"/>
    <property type="evidence" value="ECO:0007669"/>
    <property type="project" value="TreeGrafter"/>
</dbReference>
<dbReference type="SUPFAM" id="SSF88697">
    <property type="entry name" value="PUA domain-like"/>
    <property type="match status" value="1"/>
</dbReference>
<protein>
    <recommendedName>
        <fullName evidence="4 12">Ribosomal RNA small subunit methyltransferase E</fullName>
        <ecNumber evidence="3 12">2.1.1.193</ecNumber>
    </recommendedName>
</protein>
<feature type="domain" description="Ribosomal RNA small subunit methyltransferase E methyltransferase" evidence="13">
    <location>
        <begin position="78"/>
        <end position="239"/>
    </location>
</feature>
<reference evidence="16" key="1">
    <citation type="submission" date="2018-04" db="EMBL/GenBank/DDBJ databases">
        <authorList>
            <person name="Liu S."/>
            <person name="Wang Z."/>
            <person name="Li J."/>
        </authorList>
    </citation>
    <scope>NUCLEOTIDE SEQUENCE [LARGE SCALE GENOMIC DNA]</scope>
    <source>
        <strain evidence="16">S1194</strain>
    </source>
</reference>
<organism evidence="15 16">
    <name type="scientific">Homoserinimonas hongtaonis</name>
    <dbReference type="NCBI Taxonomy" id="2079791"/>
    <lineage>
        <taxon>Bacteria</taxon>
        <taxon>Bacillati</taxon>
        <taxon>Actinomycetota</taxon>
        <taxon>Actinomycetes</taxon>
        <taxon>Micrococcales</taxon>
        <taxon>Microbacteriaceae</taxon>
        <taxon>Homoserinimonas</taxon>
    </lineage>
</organism>
<keyword evidence="7 12" id="KW-0489">Methyltransferase</keyword>
<accession>A0A2U1SZ27</accession>
<dbReference type="InterPro" id="IPR046887">
    <property type="entry name" value="RsmE_PUA-like"/>
</dbReference>
<evidence type="ECO:0000313" key="16">
    <source>
        <dbReference type="Proteomes" id="UP000244978"/>
    </source>
</evidence>
<dbReference type="NCBIfam" id="NF008693">
    <property type="entry name" value="PRK11713.2-3"/>
    <property type="match status" value="1"/>
</dbReference>
<sequence>MAHFYLAESLASASVGATVSVTGAEAKHAVSVSRIRVGESLSIGNGAGLVVTGEVTEARPDLLSVVAQTVTQVPRPTPALVLAQALAKGGRDESAVQSATELGVDTVIPWAAQRSIVRWDAAKASKGRERWYSIVREASKQSMRPWVPAVGEAATTKQLAARGGSALILVLEPTAERRLTELSRDELERHDEVMLVVGPEGGVADGELSSLRDAGAVLVKLGDGILRTSTAGPAAIAVLNAQLGRW</sequence>
<dbReference type="PIRSF" id="PIRSF015601">
    <property type="entry name" value="MTase_slr0722"/>
    <property type="match status" value="1"/>
</dbReference>
<evidence type="ECO:0000256" key="11">
    <source>
        <dbReference type="ARBA" id="ARBA00047944"/>
    </source>
</evidence>
<dbReference type="CDD" id="cd18084">
    <property type="entry name" value="RsmE-like"/>
    <property type="match status" value="1"/>
</dbReference>
<dbReference type="Pfam" id="PF04452">
    <property type="entry name" value="Methyltrans_RNA"/>
    <property type="match status" value="1"/>
</dbReference>
<keyword evidence="5 12" id="KW-0963">Cytoplasm</keyword>
<evidence type="ECO:0000256" key="7">
    <source>
        <dbReference type="ARBA" id="ARBA00022603"/>
    </source>
</evidence>
<evidence type="ECO:0000256" key="2">
    <source>
        <dbReference type="ARBA" id="ARBA00005528"/>
    </source>
</evidence>
<dbReference type="InterPro" id="IPR015947">
    <property type="entry name" value="PUA-like_sf"/>
</dbReference>
<comment type="similarity">
    <text evidence="2 12">Belongs to the RNA methyltransferase RsmE family.</text>
</comment>
<keyword evidence="6 12" id="KW-0698">rRNA processing</keyword>
<evidence type="ECO:0000256" key="8">
    <source>
        <dbReference type="ARBA" id="ARBA00022679"/>
    </source>
</evidence>
<evidence type="ECO:0000259" key="13">
    <source>
        <dbReference type="Pfam" id="PF04452"/>
    </source>
</evidence>
<dbReference type="EMBL" id="QEEX01000001">
    <property type="protein sequence ID" value="PWB96856.1"/>
    <property type="molecule type" value="Genomic_DNA"/>
</dbReference>
<proteinExistence type="inferred from homology"/>
<dbReference type="RefSeq" id="WP_108996902.1">
    <property type="nucleotide sequence ID" value="NZ_QEEX01000001.1"/>
</dbReference>
<evidence type="ECO:0000256" key="9">
    <source>
        <dbReference type="ARBA" id="ARBA00022691"/>
    </source>
</evidence>
<dbReference type="SUPFAM" id="SSF75217">
    <property type="entry name" value="alpha/beta knot"/>
    <property type="match status" value="1"/>
</dbReference>
<comment type="function">
    <text evidence="10 12">Specifically methylates the N3 position of the uracil ring of uridine 1498 (m3U1498) in 16S rRNA. Acts on the fully assembled 30S ribosomal subunit.</text>
</comment>
<comment type="caution">
    <text evidence="15">The sequence shown here is derived from an EMBL/GenBank/DDBJ whole genome shotgun (WGS) entry which is preliminary data.</text>
</comment>
<dbReference type="EC" id="2.1.1.193" evidence="3 12"/>
<dbReference type="InterPro" id="IPR006700">
    <property type="entry name" value="RsmE"/>
</dbReference>
<dbReference type="PANTHER" id="PTHR30027">
    <property type="entry name" value="RIBOSOMAL RNA SMALL SUBUNIT METHYLTRANSFERASE E"/>
    <property type="match status" value="1"/>
</dbReference>
<keyword evidence="16" id="KW-1185">Reference proteome</keyword>
<dbReference type="GO" id="GO:0070042">
    <property type="term" value="F:rRNA (uridine-N3-)-methyltransferase activity"/>
    <property type="evidence" value="ECO:0007669"/>
    <property type="project" value="TreeGrafter"/>
</dbReference>
<dbReference type="NCBIfam" id="TIGR00046">
    <property type="entry name" value="RsmE family RNA methyltransferase"/>
    <property type="match status" value="1"/>
</dbReference>
<dbReference type="Gene3D" id="3.40.1280.10">
    <property type="match status" value="1"/>
</dbReference>
<evidence type="ECO:0000256" key="4">
    <source>
        <dbReference type="ARBA" id="ARBA00013673"/>
    </source>
</evidence>
<comment type="subcellular location">
    <subcellularLocation>
        <location evidence="1 12">Cytoplasm</location>
    </subcellularLocation>
</comment>
<dbReference type="Pfam" id="PF20260">
    <property type="entry name" value="PUA_4"/>
    <property type="match status" value="1"/>
</dbReference>
<evidence type="ECO:0000256" key="12">
    <source>
        <dbReference type="PIRNR" id="PIRNR015601"/>
    </source>
</evidence>
<evidence type="ECO:0000256" key="6">
    <source>
        <dbReference type="ARBA" id="ARBA00022552"/>
    </source>
</evidence>
<feature type="domain" description="Ribosomal RNA small subunit methyltransferase E PUA-like" evidence="14">
    <location>
        <begin position="21"/>
        <end position="65"/>
    </location>
</feature>
<evidence type="ECO:0000313" key="15">
    <source>
        <dbReference type="EMBL" id="PWB96856.1"/>
    </source>
</evidence>
<evidence type="ECO:0000256" key="5">
    <source>
        <dbReference type="ARBA" id="ARBA00022490"/>
    </source>
</evidence>
<dbReference type="InterPro" id="IPR046886">
    <property type="entry name" value="RsmE_MTase_dom"/>
</dbReference>
<evidence type="ECO:0000259" key="14">
    <source>
        <dbReference type="Pfam" id="PF20260"/>
    </source>
</evidence>
<dbReference type="Gene3D" id="2.40.240.20">
    <property type="entry name" value="Hypothetical PUA domain-like, domain 1"/>
    <property type="match status" value="1"/>
</dbReference>
<evidence type="ECO:0000256" key="1">
    <source>
        <dbReference type="ARBA" id="ARBA00004496"/>
    </source>
</evidence>
<keyword evidence="9 12" id="KW-0949">S-adenosyl-L-methionine</keyword>
<gene>
    <name evidence="15" type="ORF">DF220_02675</name>
</gene>
<dbReference type="PANTHER" id="PTHR30027:SF3">
    <property type="entry name" value="16S RRNA (URACIL(1498)-N(3))-METHYLTRANSFERASE"/>
    <property type="match status" value="1"/>
</dbReference>
<dbReference type="Proteomes" id="UP000244978">
    <property type="component" value="Unassembled WGS sequence"/>
</dbReference>
<evidence type="ECO:0000256" key="3">
    <source>
        <dbReference type="ARBA" id="ARBA00012328"/>
    </source>
</evidence>
<name>A0A2U1SZ27_9MICO</name>
<dbReference type="GO" id="GO:0005737">
    <property type="term" value="C:cytoplasm"/>
    <property type="evidence" value="ECO:0007669"/>
    <property type="project" value="UniProtKB-SubCell"/>
</dbReference>
<evidence type="ECO:0000256" key="10">
    <source>
        <dbReference type="ARBA" id="ARBA00025699"/>
    </source>
</evidence>